<dbReference type="Gene3D" id="3.40.140.10">
    <property type="entry name" value="Cytidine Deaminase, domain 2"/>
    <property type="match status" value="1"/>
</dbReference>
<organism evidence="7 8">
    <name type="scientific">Caldinitratiruptor microaerophilus</name>
    <dbReference type="NCBI Taxonomy" id="671077"/>
    <lineage>
        <taxon>Bacteria</taxon>
        <taxon>Bacillati</taxon>
        <taxon>Bacillota</taxon>
        <taxon>Clostridia</taxon>
        <taxon>Eubacteriales</taxon>
        <taxon>Symbiobacteriaceae</taxon>
        <taxon>Caldinitratiruptor</taxon>
    </lineage>
</organism>
<dbReference type="SUPFAM" id="SSF102712">
    <property type="entry name" value="JAB1/MPN domain"/>
    <property type="match status" value="1"/>
</dbReference>
<keyword evidence="4" id="KW-0862">Zinc</keyword>
<evidence type="ECO:0000256" key="1">
    <source>
        <dbReference type="ARBA" id="ARBA00022670"/>
    </source>
</evidence>
<evidence type="ECO:0000259" key="6">
    <source>
        <dbReference type="Pfam" id="PF14464"/>
    </source>
</evidence>
<dbReference type="GO" id="GO:0046872">
    <property type="term" value="F:metal ion binding"/>
    <property type="evidence" value="ECO:0007669"/>
    <property type="project" value="UniProtKB-KW"/>
</dbReference>
<accession>A0AA35CLF7</accession>
<keyword evidence="8" id="KW-1185">Reference proteome</keyword>
<evidence type="ECO:0000256" key="5">
    <source>
        <dbReference type="ARBA" id="ARBA00023049"/>
    </source>
</evidence>
<dbReference type="AlphaFoldDB" id="A0AA35CLF7"/>
<protein>
    <recommendedName>
        <fullName evidence="6">JAB domain-containing protein</fullName>
    </recommendedName>
</protein>
<keyword evidence="3" id="KW-0378">Hydrolase</keyword>
<dbReference type="GO" id="GO:0006508">
    <property type="term" value="P:proteolysis"/>
    <property type="evidence" value="ECO:0007669"/>
    <property type="project" value="UniProtKB-KW"/>
</dbReference>
<evidence type="ECO:0000256" key="4">
    <source>
        <dbReference type="ARBA" id="ARBA00022833"/>
    </source>
</evidence>
<dbReference type="EMBL" id="AP025628">
    <property type="protein sequence ID" value="BDG60578.1"/>
    <property type="molecule type" value="Genomic_DNA"/>
</dbReference>
<dbReference type="InterPro" id="IPR028090">
    <property type="entry name" value="JAB_dom_prok"/>
</dbReference>
<keyword evidence="1" id="KW-0645">Protease</keyword>
<keyword evidence="2" id="KW-0479">Metal-binding</keyword>
<sequence>MPARSFHPTVGSGAIPPLEILRVMRELDRDGLELVAIFNPHPATRACPSPTDIQNAHHPDSVYLILSLAGDEPDLRGYRIVDGQVHPVDVRVA</sequence>
<reference evidence="7" key="1">
    <citation type="submission" date="2022-03" db="EMBL/GenBank/DDBJ databases">
        <title>Complete genome sequence of Caldinitratiruptor microaerophilus.</title>
        <authorList>
            <person name="Mukaiyama R."/>
            <person name="Nishiyama T."/>
            <person name="Ueda K."/>
        </authorList>
    </citation>
    <scope>NUCLEOTIDE SEQUENCE</scope>
    <source>
        <strain evidence="7">JCM 16183</strain>
    </source>
</reference>
<feature type="domain" description="JAB" evidence="6">
    <location>
        <begin position="15"/>
        <end position="78"/>
    </location>
</feature>
<evidence type="ECO:0000256" key="2">
    <source>
        <dbReference type="ARBA" id="ARBA00022723"/>
    </source>
</evidence>
<keyword evidence="5" id="KW-0482">Metalloprotease</keyword>
<evidence type="ECO:0000313" key="7">
    <source>
        <dbReference type="EMBL" id="BDG60578.1"/>
    </source>
</evidence>
<name>A0AA35CLF7_9FIRM</name>
<dbReference type="KEGG" id="cmic:caldi_16680"/>
<dbReference type="Pfam" id="PF14464">
    <property type="entry name" value="Prok-JAB"/>
    <property type="match status" value="1"/>
</dbReference>
<evidence type="ECO:0000313" key="8">
    <source>
        <dbReference type="Proteomes" id="UP001163687"/>
    </source>
</evidence>
<evidence type="ECO:0000256" key="3">
    <source>
        <dbReference type="ARBA" id="ARBA00022801"/>
    </source>
</evidence>
<dbReference type="GO" id="GO:0008237">
    <property type="term" value="F:metallopeptidase activity"/>
    <property type="evidence" value="ECO:0007669"/>
    <property type="project" value="UniProtKB-KW"/>
</dbReference>
<proteinExistence type="predicted"/>
<dbReference type="Proteomes" id="UP001163687">
    <property type="component" value="Chromosome"/>
</dbReference>
<gene>
    <name evidence="7" type="ORF">caldi_16680</name>
</gene>